<accession>A0A0R1PX07</accession>
<dbReference type="PATRIC" id="fig|1423812.3.peg.738"/>
<dbReference type="PANTHER" id="PTHR30348">
    <property type="entry name" value="UNCHARACTERIZED PROTEIN YECE"/>
    <property type="match status" value="1"/>
</dbReference>
<dbReference type="Gene3D" id="3.20.20.410">
    <property type="entry name" value="Protein of unknown function UPF0759"/>
    <property type="match status" value="1"/>
</dbReference>
<evidence type="ECO:0008006" key="3">
    <source>
        <dbReference type="Google" id="ProtNLM"/>
    </source>
</evidence>
<dbReference type="SUPFAM" id="SSF117396">
    <property type="entry name" value="TM1631-like"/>
    <property type="match status" value="1"/>
</dbReference>
<evidence type="ECO:0000313" key="1">
    <source>
        <dbReference type="EMBL" id="KRL37079.1"/>
    </source>
</evidence>
<dbReference type="STRING" id="1423812.FD20_GL000679"/>
<reference evidence="1 2" key="1">
    <citation type="journal article" date="2015" name="Genome Announc.">
        <title>Expanding the biotechnology potential of lactobacilli through comparative genomics of 213 strains and associated genera.</title>
        <authorList>
            <person name="Sun Z."/>
            <person name="Harris H.M."/>
            <person name="McCann A."/>
            <person name="Guo C."/>
            <person name="Argimon S."/>
            <person name="Zhang W."/>
            <person name="Yang X."/>
            <person name="Jeffery I.B."/>
            <person name="Cooney J.C."/>
            <person name="Kagawa T.F."/>
            <person name="Liu W."/>
            <person name="Song Y."/>
            <person name="Salvetti E."/>
            <person name="Wrobel A."/>
            <person name="Rasinkangas P."/>
            <person name="Parkhill J."/>
            <person name="Rea M.C."/>
            <person name="O'Sullivan O."/>
            <person name="Ritari J."/>
            <person name="Douillard F.P."/>
            <person name="Paul Ross R."/>
            <person name="Yang R."/>
            <person name="Briner A.E."/>
            <person name="Felis G.E."/>
            <person name="de Vos W.M."/>
            <person name="Barrangou R."/>
            <person name="Klaenhammer T.R."/>
            <person name="Caufield P.W."/>
            <person name="Cui Y."/>
            <person name="Zhang H."/>
            <person name="O'Toole P.W."/>
        </authorList>
    </citation>
    <scope>NUCLEOTIDE SEQUENCE [LARGE SCALE GENOMIC DNA]</scope>
    <source>
        <strain evidence="1 2">DSM 19971</strain>
    </source>
</reference>
<name>A0A0R1PX07_9LACO</name>
<protein>
    <recommendedName>
        <fullName evidence="3">DUF72 domain-containing protein</fullName>
    </recommendedName>
</protein>
<dbReference type="RefSeq" id="WP_057737631.1">
    <property type="nucleotide sequence ID" value="NZ_AZEG01000016.1"/>
</dbReference>
<dbReference type="PANTHER" id="PTHR30348:SF13">
    <property type="entry name" value="UPF0759 PROTEIN YUNF"/>
    <property type="match status" value="1"/>
</dbReference>
<dbReference type="OrthoDB" id="9780310at2"/>
<dbReference type="EMBL" id="AZEG01000016">
    <property type="protein sequence ID" value="KRL37079.1"/>
    <property type="molecule type" value="Genomic_DNA"/>
</dbReference>
<dbReference type="InterPro" id="IPR002763">
    <property type="entry name" value="DUF72"/>
</dbReference>
<dbReference type="AlphaFoldDB" id="A0A0R1PX07"/>
<keyword evidence="2" id="KW-1185">Reference proteome</keyword>
<proteinExistence type="predicted"/>
<sequence>MITLGLTTWSEHRALIKNQERPVRLDEYAAYFPTVELDTFFYGIPQPSTIQKWQHQVPSDFQFVVKANRVLTGHLEEHLDIGQLKEKFQQFSKALGPLVAAKQLKTVLCQFPPFFNATSQNINYLKYFRSQLSNLPLSLEFRNQSWYAPTVLNSLIRFCRKNHFTLAAIDEPTQTVASVPFYPVVTTPELLLLRLHGRNQQGWLSTGKEWRKQRTLYRYSSEELTVFKQKIEPLQNSVKEICVIFNNNSGGDAAPNALKFKQLLGIKFKGLGPLPPEQLDLF</sequence>
<evidence type="ECO:0000313" key="2">
    <source>
        <dbReference type="Proteomes" id="UP000051155"/>
    </source>
</evidence>
<organism evidence="1 2">
    <name type="scientific">Liquorilactobacillus uvarum DSM 19971</name>
    <dbReference type="NCBI Taxonomy" id="1423812"/>
    <lineage>
        <taxon>Bacteria</taxon>
        <taxon>Bacillati</taxon>
        <taxon>Bacillota</taxon>
        <taxon>Bacilli</taxon>
        <taxon>Lactobacillales</taxon>
        <taxon>Lactobacillaceae</taxon>
        <taxon>Liquorilactobacillus</taxon>
    </lineage>
</organism>
<dbReference type="Proteomes" id="UP000051155">
    <property type="component" value="Unassembled WGS sequence"/>
</dbReference>
<comment type="caution">
    <text evidence="1">The sequence shown here is derived from an EMBL/GenBank/DDBJ whole genome shotgun (WGS) entry which is preliminary data.</text>
</comment>
<gene>
    <name evidence="1" type="ORF">FD20_GL000679</name>
</gene>
<dbReference type="InterPro" id="IPR036520">
    <property type="entry name" value="UPF0759_sf"/>
</dbReference>
<dbReference type="Pfam" id="PF01904">
    <property type="entry name" value="DUF72"/>
    <property type="match status" value="1"/>
</dbReference>